<keyword evidence="2" id="KW-0805">Transcription regulation</keyword>
<dbReference type="SUPFAM" id="SSF46785">
    <property type="entry name" value="Winged helix' DNA-binding domain"/>
    <property type="match status" value="1"/>
</dbReference>
<dbReference type="EMBL" id="BAAAQD010000017">
    <property type="protein sequence ID" value="GAA1542646.1"/>
    <property type="molecule type" value="Genomic_DNA"/>
</dbReference>
<feature type="domain" description="HTH lysR-type" evidence="5">
    <location>
        <begin position="1"/>
        <end position="58"/>
    </location>
</feature>
<name>A0ABN2BLE9_9ACTN</name>
<dbReference type="PROSITE" id="PS50931">
    <property type="entry name" value="HTH_LYSR"/>
    <property type="match status" value="1"/>
</dbReference>
<evidence type="ECO:0000313" key="6">
    <source>
        <dbReference type="EMBL" id="GAA1542646.1"/>
    </source>
</evidence>
<evidence type="ECO:0000313" key="7">
    <source>
        <dbReference type="Proteomes" id="UP001501470"/>
    </source>
</evidence>
<evidence type="ECO:0000256" key="4">
    <source>
        <dbReference type="ARBA" id="ARBA00023163"/>
    </source>
</evidence>
<comment type="caution">
    <text evidence="6">The sequence shown here is derived from an EMBL/GenBank/DDBJ whole genome shotgun (WGS) entry which is preliminary data.</text>
</comment>
<evidence type="ECO:0000256" key="2">
    <source>
        <dbReference type="ARBA" id="ARBA00023015"/>
    </source>
</evidence>
<comment type="similarity">
    <text evidence="1">Belongs to the LysR transcriptional regulatory family.</text>
</comment>
<dbReference type="Proteomes" id="UP001501470">
    <property type="component" value="Unassembled WGS sequence"/>
</dbReference>
<dbReference type="Pfam" id="PF00126">
    <property type="entry name" value="HTH_1"/>
    <property type="match status" value="1"/>
</dbReference>
<proteinExistence type="inferred from homology"/>
<evidence type="ECO:0000256" key="1">
    <source>
        <dbReference type="ARBA" id="ARBA00009437"/>
    </source>
</evidence>
<dbReference type="PANTHER" id="PTHR30346">
    <property type="entry name" value="TRANSCRIPTIONAL DUAL REGULATOR HCAR-RELATED"/>
    <property type="match status" value="1"/>
</dbReference>
<reference evidence="6 7" key="1">
    <citation type="journal article" date="2019" name="Int. J. Syst. Evol. Microbiol.">
        <title>The Global Catalogue of Microorganisms (GCM) 10K type strain sequencing project: providing services to taxonomists for standard genome sequencing and annotation.</title>
        <authorList>
            <consortium name="The Broad Institute Genomics Platform"/>
            <consortium name="The Broad Institute Genome Sequencing Center for Infectious Disease"/>
            <person name="Wu L."/>
            <person name="Ma J."/>
        </authorList>
    </citation>
    <scope>NUCLEOTIDE SEQUENCE [LARGE SCALE GENOMIC DNA]</scope>
    <source>
        <strain evidence="6 7">JCM 15933</strain>
    </source>
</reference>
<protein>
    <recommendedName>
        <fullName evidence="5">HTH lysR-type domain-containing protein</fullName>
    </recommendedName>
</protein>
<accession>A0ABN2BLE9</accession>
<dbReference type="InterPro" id="IPR036388">
    <property type="entry name" value="WH-like_DNA-bd_sf"/>
</dbReference>
<dbReference type="InterPro" id="IPR036390">
    <property type="entry name" value="WH_DNA-bd_sf"/>
</dbReference>
<dbReference type="PRINTS" id="PR00039">
    <property type="entry name" value="HTHLYSR"/>
</dbReference>
<keyword evidence="7" id="KW-1185">Reference proteome</keyword>
<dbReference type="Gene3D" id="1.10.10.10">
    <property type="entry name" value="Winged helix-like DNA-binding domain superfamily/Winged helix DNA-binding domain"/>
    <property type="match status" value="1"/>
</dbReference>
<dbReference type="PANTHER" id="PTHR30346:SF30">
    <property type="entry name" value="SMALL NEUTRAL PROTEASE REGULATORY PROTEIN"/>
    <property type="match status" value="1"/>
</dbReference>
<organism evidence="6 7">
    <name type="scientific">Dactylosporangium maewongense</name>
    <dbReference type="NCBI Taxonomy" id="634393"/>
    <lineage>
        <taxon>Bacteria</taxon>
        <taxon>Bacillati</taxon>
        <taxon>Actinomycetota</taxon>
        <taxon>Actinomycetes</taxon>
        <taxon>Micromonosporales</taxon>
        <taxon>Micromonosporaceae</taxon>
        <taxon>Dactylosporangium</taxon>
    </lineage>
</organism>
<dbReference type="InterPro" id="IPR000847">
    <property type="entry name" value="LysR_HTH_N"/>
</dbReference>
<sequence>MDDRELRAFTSIAEFGRMDLAAKELGYSQPALSYQIRRLESALGAALLTRGPTGVELTIAGQLILPTARATLVLIEGMKQTAGVADRRR</sequence>
<keyword evidence="3" id="KW-0238">DNA-binding</keyword>
<evidence type="ECO:0000259" key="5">
    <source>
        <dbReference type="PROSITE" id="PS50931"/>
    </source>
</evidence>
<gene>
    <name evidence="6" type="ORF">GCM10009827_072760</name>
</gene>
<dbReference type="RefSeq" id="WP_344507286.1">
    <property type="nucleotide sequence ID" value="NZ_BAAAQD010000017.1"/>
</dbReference>
<evidence type="ECO:0000256" key="3">
    <source>
        <dbReference type="ARBA" id="ARBA00023125"/>
    </source>
</evidence>
<keyword evidence="4" id="KW-0804">Transcription</keyword>